<gene>
    <name evidence="1" type="ORF">X975_05672</name>
</gene>
<evidence type="ECO:0000313" key="1">
    <source>
        <dbReference type="EMBL" id="KFM60962.1"/>
    </source>
</evidence>
<reference evidence="1 2" key="1">
    <citation type="submission" date="2013-11" db="EMBL/GenBank/DDBJ databases">
        <title>Genome sequencing of Stegodyphus mimosarum.</title>
        <authorList>
            <person name="Bechsgaard J."/>
        </authorList>
    </citation>
    <scope>NUCLEOTIDE SEQUENCE [LARGE SCALE GENOMIC DNA]</scope>
</reference>
<dbReference type="Proteomes" id="UP000054359">
    <property type="component" value="Unassembled WGS sequence"/>
</dbReference>
<evidence type="ECO:0000313" key="2">
    <source>
        <dbReference type="Proteomes" id="UP000054359"/>
    </source>
</evidence>
<accession>A0A087T773</accession>
<organism evidence="1 2">
    <name type="scientific">Stegodyphus mimosarum</name>
    <name type="common">African social velvet spider</name>
    <dbReference type="NCBI Taxonomy" id="407821"/>
    <lineage>
        <taxon>Eukaryota</taxon>
        <taxon>Metazoa</taxon>
        <taxon>Ecdysozoa</taxon>
        <taxon>Arthropoda</taxon>
        <taxon>Chelicerata</taxon>
        <taxon>Arachnida</taxon>
        <taxon>Araneae</taxon>
        <taxon>Araneomorphae</taxon>
        <taxon>Entelegynae</taxon>
        <taxon>Eresoidea</taxon>
        <taxon>Eresidae</taxon>
        <taxon>Stegodyphus</taxon>
    </lineage>
</organism>
<protein>
    <submittedName>
        <fullName evidence="1">Uncharacterized protein</fullName>
    </submittedName>
</protein>
<name>A0A087T773_STEMI</name>
<dbReference type="EMBL" id="KK113755">
    <property type="protein sequence ID" value="KFM60962.1"/>
    <property type="molecule type" value="Genomic_DNA"/>
</dbReference>
<dbReference type="AlphaFoldDB" id="A0A087T773"/>
<sequence length="49" mass="5771">MLQISSFTSNFTLLLTLTNLNNRLLPLYACLQILSFKTDFREHLFFTET</sequence>
<proteinExistence type="predicted"/>
<keyword evidence="2" id="KW-1185">Reference proteome</keyword>
<feature type="non-terminal residue" evidence="1">
    <location>
        <position position="49"/>
    </location>
</feature>